<evidence type="ECO:0000256" key="5">
    <source>
        <dbReference type="ARBA" id="ARBA00023136"/>
    </source>
</evidence>
<evidence type="ECO:0000256" key="1">
    <source>
        <dbReference type="ARBA" id="ARBA00004651"/>
    </source>
</evidence>
<dbReference type="Proteomes" id="UP001162318">
    <property type="component" value="Unassembled WGS sequence"/>
</dbReference>
<reference evidence="12 18" key="2">
    <citation type="submission" date="2016-02" db="EMBL/GenBank/DDBJ databases">
        <authorList>
            <person name="Wen L."/>
            <person name="He K."/>
            <person name="Yang H."/>
        </authorList>
    </citation>
    <scope>NUCLEOTIDE SEQUENCE [LARGE SCALE GENOMIC DNA]</scope>
    <source>
        <strain evidence="12 18">CD09_2</strain>
    </source>
</reference>
<dbReference type="OrthoDB" id="582337at2"/>
<proteinExistence type="predicted"/>
<evidence type="ECO:0000256" key="2">
    <source>
        <dbReference type="ARBA" id="ARBA00022475"/>
    </source>
</evidence>
<dbReference type="AlphaFoldDB" id="A0A084EJA6"/>
<gene>
    <name evidence="12" type="ORF">AX777_21850</name>
    <name evidence="8" type="ORF">BV87_17540</name>
    <name evidence="10" type="ORF">CP98_02883</name>
    <name evidence="15" type="ORF">DAH51_18645</name>
    <name evidence="9" type="ORF">EBF16_07655</name>
    <name evidence="14" type="ORF">H3V42_29305</name>
    <name evidence="13" type="ORF">HH800_11020</name>
    <name evidence="11" type="ORF">N5J77_20235</name>
</gene>
<evidence type="ECO:0000313" key="9">
    <source>
        <dbReference type="EMBL" id="AYO76826.1"/>
    </source>
</evidence>
<dbReference type="Proteomes" id="UP000028534">
    <property type="component" value="Unassembled WGS sequence"/>
</dbReference>
<evidence type="ECO:0000313" key="22">
    <source>
        <dbReference type="Proteomes" id="UP000515377"/>
    </source>
</evidence>
<dbReference type="Proteomes" id="UP000037029">
    <property type="component" value="Chromosome"/>
</dbReference>
<reference evidence="13 21" key="6">
    <citation type="submission" date="2020-04" db="EMBL/GenBank/DDBJ databases">
        <title>The Whole Genome Analysis of High salt-tolerant Sphingobium yanoikuyae YC-XJ2 with Aryl organophosphorus flame retardants (aryl-OPFRs)-degrading capacity and characteristics of Related phosphotriesterase.</title>
        <authorList>
            <person name="Li X."/>
        </authorList>
    </citation>
    <scope>NUCLEOTIDE SEQUENCE [LARGE SCALE GENOMIC DNA]</scope>
    <source>
        <strain evidence="13 21">YC-XJ2</strain>
    </source>
</reference>
<reference evidence="8 17" key="3">
    <citation type="submission" date="2017-04" db="EMBL/GenBank/DDBJ databases">
        <title>Characterization, genome and methylation analysis of a phthalic acid esters degrading strain Sphingobium yanoikuyae SHJ.</title>
        <authorList>
            <person name="Feng L."/>
        </authorList>
    </citation>
    <scope>NUCLEOTIDE SEQUENCE [LARGE SCALE GENOMIC DNA]</scope>
    <source>
        <strain evidence="8 17">SHJ</strain>
    </source>
</reference>
<accession>A0A084EJA6</accession>
<evidence type="ECO:0000313" key="11">
    <source>
        <dbReference type="EMBL" id="MDH2133467.1"/>
    </source>
</evidence>
<feature type="transmembrane region" description="Helical" evidence="6">
    <location>
        <begin position="25"/>
        <end position="43"/>
    </location>
</feature>
<evidence type="ECO:0000313" key="17">
    <source>
        <dbReference type="Proteomes" id="UP000037029"/>
    </source>
</evidence>
<dbReference type="EMBL" id="CP053021">
    <property type="protein sequence ID" value="QJR02669.1"/>
    <property type="molecule type" value="Genomic_DNA"/>
</dbReference>
<dbReference type="STRING" id="13690.AX777_21850"/>
<keyword evidence="5 6" id="KW-0472">Membrane</keyword>
<name>A0A084EJA6_SPHYA</name>
<evidence type="ECO:0000313" key="19">
    <source>
        <dbReference type="Proteomes" id="UP000280708"/>
    </source>
</evidence>
<evidence type="ECO:0000313" key="13">
    <source>
        <dbReference type="EMBL" id="QJR02669.1"/>
    </source>
</evidence>
<evidence type="ECO:0000256" key="6">
    <source>
        <dbReference type="SAM" id="Phobius"/>
    </source>
</evidence>
<dbReference type="EMBL" id="JGVR01000018">
    <property type="protein sequence ID" value="KEZ18048.1"/>
    <property type="molecule type" value="Genomic_DNA"/>
</dbReference>
<dbReference type="PANTHER" id="PTHR34187:SF2">
    <property type="entry name" value="DUF202 DOMAIN-CONTAINING PROTEIN"/>
    <property type="match status" value="1"/>
</dbReference>
<dbReference type="Proteomes" id="UP000515377">
    <property type="component" value="Chromosome"/>
</dbReference>
<dbReference type="eggNOG" id="COG2149">
    <property type="taxonomic scope" value="Bacteria"/>
</dbReference>
<protein>
    <submittedName>
        <fullName evidence="9">DUF202 domain-containing protein</fullName>
    </submittedName>
    <submittedName>
        <fullName evidence="10">Putative membrane protein</fullName>
    </submittedName>
</protein>
<keyword evidence="4 6" id="KW-1133">Transmembrane helix</keyword>
<evidence type="ECO:0000313" key="21">
    <source>
        <dbReference type="Proteomes" id="UP000502611"/>
    </source>
</evidence>
<reference evidence="14 22" key="7">
    <citation type="submission" date="2020-07" db="EMBL/GenBank/DDBJ databases">
        <title>Whole genome sequence of Sphingobium yanoikuyae A3.</title>
        <authorList>
            <person name="Han S.-S."/>
        </authorList>
    </citation>
    <scope>NUCLEOTIDE SEQUENCE [LARGE SCALE GENOMIC DNA]</scope>
    <source>
        <strain evidence="14 22">A3</strain>
    </source>
</reference>
<evidence type="ECO:0000313" key="10">
    <source>
        <dbReference type="EMBL" id="KEZ18048.1"/>
    </source>
</evidence>
<dbReference type="Proteomes" id="UP000077262">
    <property type="component" value="Unassembled WGS sequence"/>
</dbReference>
<dbReference type="GO" id="GO:0005886">
    <property type="term" value="C:plasma membrane"/>
    <property type="evidence" value="ECO:0007669"/>
    <property type="project" value="UniProtKB-SubCell"/>
</dbReference>
<dbReference type="InterPro" id="IPR003807">
    <property type="entry name" value="DUF202"/>
</dbReference>
<dbReference type="PANTHER" id="PTHR34187">
    <property type="entry name" value="FGR18P"/>
    <property type="match status" value="1"/>
</dbReference>
<reference evidence="11" key="8">
    <citation type="submission" date="2022-09" db="EMBL/GenBank/DDBJ databases">
        <title>Intensive care unit water sources are persistently colonized with multi-drug resistant bacteria and are the site of extensive horizontal gene transfer of antibiotic resistance genes.</title>
        <authorList>
            <person name="Diorio-Toth L."/>
        </authorList>
    </citation>
    <scope>NUCLEOTIDE SEQUENCE</scope>
    <source>
        <strain evidence="11">GD03659</strain>
    </source>
</reference>
<evidence type="ECO:0000313" key="20">
    <source>
        <dbReference type="Proteomes" id="UP000287401"/>
    </source>
</evidence>
<reference evidence="10 16" key="1">
    <citation type="submission" date="2014-03" db="EMBL/GenBank/DDBJ databases">
        <title>Genome sequence of Sphingobium yanoikuyae B1.</title>
        <authorList>
            <person name="Gan H.M."/>
            <person name="Gan H.Y."/>
            <person name="Savka M.A."/>
        </authorList>
    </citation>
    <scope>NUCLEOTIDE SEQUENCE [LARGE SCALE GENOMIC DNA]</scope>
    <source>
        <strain evidence="10 16">B1</strain>
    </source>
</reference>
<evidence type="ECO:0000259" key="7">
    <source>
        <dbReference type="Pfam" id="PF02656"/>
    </source>
</evidence>
<feature type="transmembrane region" description="Helical" evidence="6">
    <location>
        <begin position="64"/>
        <end position="84"/>
    </location>
</feature>
<comment type="subcellular location">
    <subcellularLocation>
        <location evidence="1">Cell membrane</location>
        <topology evidence="1">Multi-pass membrane protein</topology>
    </subcellularLocation>
</comment>
<evidence type="ECO:0000256" key="3">
    <source>
        <dbReference type="ARBA" id="ARBA00022692"/>
    </source>
</evidence>
<dbReference type="Proteomes" id="UP000280708">
    <property type="component" value="Chromosome"/>
</dbReference>
<organism evidence="10 16">
    <name type="scientific">Sphingobium yanoikuyae</name>
    <name type="common">Sphingomonas yanoikuyae</name>
    <dbReference type="NCBI Taxonomy" id="13690"/>
    <lineage>
        <taxon>Bacteria</taxon>
        <taxon>Pseudomonadati</taxon>
        <taxon>Pseudomonadota</taxon>
        <taxon>Alphaproteobacteria</taxon>
        <taxon>Sphingomonadales</taxon>
        <taxon>Sphingomonadaceae</taxon>
        <taxon>Sphingobium</taxon>
    </lineage>
</organism>
<evidence type="ECO:0000313" key="14">
    <source>
        <dbReference type="EMBL" id="QNG45798.1"/>
    </source>
</evidence>
<reference evidence="9 19" key="5">
    <citation type="submission" date="2018-10" db="EMBL/GenBank/DDBJ databases">
        <title>Characterization and genome analysis of a novel bacterium Sphingobium yanoikuyae SJTF8 capable of degrading PAHs.</title>
        <authorList>
            <person name="Yin C."/>
            <person name="Xiong W."/>
            <person name="Liang R."/>
        </authorList>
    </citation>
    <scope>NUCLEOTIDE SEQUENCE [LARGE SCALE GENOMIC DNA]</scope>
    <source>
        <strain evidence="9 19">SJTF8</strain>
    </source>
</reference>
<reference evidence="15 20" key="4">
    <citation type="submission" date="2018-07" db="EMBL/GenBank/DDBJ databases">
        <title>Genomic and Epidemiologic Investigation of an Indolent Hospital Outbreak.</title>
        <authorList>
            <person name="Johnson R.C."/>
            <person name="Deming C."/>
            <person name="Conlan S."/>
            <person name="Zellmer C.J."/>
            <person name="Michelin A.V."/>
            <person name="Lee-Lin S."/>
            <person name="Thomas P.J."/>
            <person name="Park M."/>
            <person name="Weingarten R.A."/>
            <person name="Less J."/>
            <person name="Dekker J.P."/>
            <person name="Frank K.M."/>
            <person name="Musser K.A."/>
            <person name="Mcquiston J.R."/>
            <person name="Henderson D.K."/>
            <person name="Lau A.F."/>
            <person name="Palmore T.N."/>
            <person name="Segre J.A."/>
        </authorList>
    </citation>
    <scope>NUCLEOTIDE SEQUENCE [LARGE SCALE GENOMIC DNA]</scope>
    <source>
        <strain evidence="15 20">SK-NIH.Env6_1116</strain>
    </source>
</reference>
<feature type="domain" description="DUF202" evidence="7">
    <location>
        <begin position="16"/>
        <end position="86"/>
    </location>
</feature>
<evidence type="ECO:0000313" key="8">
    <source>
        <dbReference type="EMBL" id="ATP20015.1"/>
    </source>
</evidence>
<evidence type="ECO:0000313" key="16">
    <source>
        <dbReference type="Proteomes" id="UP000028534"/>
    </source>
</evidence>
<dbReference type="InterPro" id="IPR052053">
    <property type="entry name" value="IM_YidH-like"/>
</dbReference>
<keyword evidence="2" id="KW-1003">Cell membrane</keyword>
<dbReference type="EMBL" id="CP033230">
    <property type="protein sequence ID" value="AYO76826.1"/>
    <property type="molecule type" value="Genomic_DNA"/>
</dbReference>
<dbReference type="EMBL" id="QRAL01000024">
    <property type="protein sequence ID" value="RSU54960.1"/>
    <property type="molecule type" value="Genomic_DNA"/>
</dbReference>
<dbReference type="EMBL" id="JAOCKX010000035">
    <property type="protein sequence ID" value="MDH2133467.1"/>
    <property type="molecule type" value="Genomic_DNA"/>
</dbReference>
<evidence type="ECO:0000313" key="12">
    <source>
        <dbReference type="EMBL" id="OAH41545.1"/>
    </source>
</evidence>
<dbReference type="EMBL" id="CP020925">
    <property type="protein sequence ID" value="ATP20015.1"/>
    <property type="molecule type" value="Genomic_DNA"/>
</dbReference>
<feature type="transmembrane region" description="Helical" evidence="6">
    <location>
        <begin position="104"/>
        <end position="122"/>
    </location>
</feature>
<keyword evidence="3 6" id="KW-0812">Transmembrane</keyword>
<dbReference type="EMBL" id="LSTR01000050">
    <property type="protein sequence ID" value="OAH41545.1"/>
    <property type="molecule type" value="Genomic_DNA"/>
</dbReference>
<evidence type="ECO:0000313" key="18">
    <source>
        <dbReference type="Proteomes" id="UP000077262"/>
    </source>
</evidence>
<dbReference type="Proteomes" id="UP000287401">
    <property type="component" value="Unassembled WGS sequence"/>
</dbReference>
<dbReference type="Pfam" id="PF02656">
    <property type="entry name" value="DUF202"/>
    <property type="match status" value="1"/>
</dbReference>
<evidence type="ECO:0000313" key="15">
    <source>
        <dbReference type="EMBL" id="RSU54960.1"/>
    </source>
</evidence>
<dbReference type="EMBL" id="CP060122">
    <property type="protein sequence ID" value="QNG45798.1"/>
    <property type="molecule type" value="Genomic_DNA"/>
</dbReference>
<dbReference type="Proteomes" id="UP000502611">
    <property type="component" value="Chromosome"/>
</dbReference>
<dbReference type="RefSeq" id="WP_004207429.1">
    <property type="nucleotide sequence ID" value="NZ_CAIGKD010000017.1"/>
</dbReference>
<dbReference type="PATRIC" id="fig|13690.10.peg.2961"/>
<evidence type="ECO:0000256" key="4">
    <source>
        <dbReference type="ARBA" id="ARBA00022989"/>
    </source>
</evidence>
<sequence length="125" mass="13547">MTEDIPNLPADLGAKRTVMAADRTLMAWIRTSLSMLSFGFTIYKFLDAATEKTGHGDSQSPQHIGLFLAGMGTLAILLGTWGYWMTLSDLKQTNQFHLGRPVLVMALIMCVAGIALFAAIATRAV</sequence>